<dbReference type="AlphaFoldDB" id="A0A8D9E934"/>
<name>A0A8D9E934_9HEMI</name>
<sequence length="104" mass="13191">MYLTYISTIYIRVDLYHRDALRRYYYYCFWFLCLFLFLLLILRLKLRLTKFSIRPIGLRDVTYKVILLLSQKAKNRTDERYAKQPERFTIRLLHFFWKCKLFRW</sequence>
<keyword evidence="1" id="KW-0472">Membrane</keyword>
<evidence type="ECO:0000256" key="1">
    <source>
        <dbReference type="SAM" id="Phobius"/>
    </source>
</evidence>
<accession>A0A8D9E934</accession>
<feature type="transmembrane region" description="Helical" evidence="1">
    <location>
        <begin position="24"/>
        <end position="44"/>
    </location>
</feature>
<reference evidence="2" key="1">
    <citation type="submission" date="2021-05" db="EMBL/GenBank/DDBJ databases">
        <authorList>
            <person name="Alioto T."/>
            <person name="Alioto T."/>
            <person name="Gomez Garrido J."/>
        </authorList>
    </citation>
    <scope>NUCLEOTIDE SEQUENCE</scope>
</reference>
<keyword evidence="1" id="KW-0812">Transmembrane</keyword>
<protein>
    <submittedName>
        <fullName evidence="2">Uncharacterized protein</fullName>
    </submittedName>
</protein>
<proteinExistence type="predicted"/>
<evidence type="ECO:0000313" key="2">
    <source>
        <dbReference type="EMBL" id="CAG6745046.1"/>
    </source>
</evidence>
<keyword evidence="1" id="KW-1133">Transmembrane helix</keyword>
<dbReference type="EMBL" id="HBUF01482555">
    <property type="protein sequence ID" value="CAG6745046.1"/>
    <property type="molecule type" value="Transcribed_RNA"/>
</dbReference>
<organism evidence="2">
    <name type="scientific">Cacopsylla melanoneura</name>
    <dbReference type="NCBI Taxonomy" id="428564"/>
    <lineage>
        <taxon>Eukaryota</taxon>
        <taxon>Metazoa</taxon>
        <taxon>Ecdysozoa</taxon>
        <taxon>Arthropoda</taxon>
        <taxon>Hexapoda</taxon>
        <taxon>Insecta</taxon>
        <taxon>Pterygota</taxon>
        <taxon>Neoptera</taxon>
        <taxon>Paraneoptera</taxon>
        <taxon>Hemiptera</taxon>
        <taxon>Sternorrhyncha</taxon>
        <taxon>Psylloidea</taxon>
        <taxon>Psyllidae</taxon>
        <taxon>Psyllinae</taxon>
        <taxon>Cacopsylla</taxon>
    </lineage>
</organism>